<dbReference type="OrthoDB" id="5867527at2759"/>
<comment type="subcellular location">
    <subcellularLocation>
        <location evidence="1 9">Cell membrane</location>
        <topology evidence="1 9">Multi-pass membrane protein</topology>
    </subcellularLocation>
</comment>
<comment type="function">
    <text evidence="9">Structural component of the gap junctions.</text>
</comment>
<dbReference type="GO" id="GO:0034220">
    <property type="term" value="P:monoatomic ion transmembrane transport"/>
    <property type="evidence" value="ECO:0007669"/>
    <property type="project" value="UniProtKB-KW"/>
</dbReference>
<dbReference type="InterPro" id="IPR000990">
    <property type="entry name" value="Innexin"/>
</dbReference>
<evidence type="ECO:0000313" key="11">
    <source>
        <dbReference type="Proteomes" id="UP000594262"/>
    </source>
</evidence>
<keyword evidence="4 9" id="KW-0812">Transmembrane</keyword>
<evidence type="ECO:0000256" key="5">
    <source>
        <dbReference type="ARBA" id="ARBA00022989"/>
    </source>
</evidence>
<evidence type="ECO:0000313" key="10">
    <source>
        <dbReference type="EnsemblMetazoa" id="CLYHEMP020773.2"/>
    </source>
</evidence>
<feature type="transmembrane region" description="Helical" evidence="9">
    <location>
        <begin position="30"/>
        <end position="48"/>
    </location>
</feature>
<reference evidence="10" key="1">
    <citation type="submission" date="2021-01" db="UniProtKB">
        <authorList>
            <consortium name="EnsemblMetazoa"/>
        </authorList>
    </citation>
    <scope>IDENTIFICATION</scope>
</reference>
<evidence type="ECO:0000256" key="4">
    <source>
        <dbReference type="ARBA" id="ARBA00022692"/>
    </source>
</evidence>
<keyword evidence="7 9" id="KW-0472">Membrane</keyword>
<evidence type="ECO:0000256" key="9">
    <source>
        <dbReference type="RuleBase" id="RU010713"/>
    </source>
</evidence>
<sequence>MVVVRSLKDILALKIKARHDSPCDQFSRLFMTKMFLIAAVIMGFDYFSDRISCIHPKKTDLTKEFIHAACWISGFYVYKEMRDRPRESGYYGIPYKIDHDGIDTQTQQLCLTNNVKVFRPECQSMTRIYYLQYQWMPFYIGALGVLYYLPYILFRIINVDLISLKSVLKSVTSDADHIVRNYFNYKINSISKLRMRVVLNLFVKCLYIVVNLFGFYFTDYLLHGNYRSYGTEYVRWARSDSARSHLPIKFRKGPKPGNHLLPTMGYCEVEEASKDQLTVHHNSYVFLCEISTNILYQYVLVVLWFLFIISICISIIGLLSALFGHLFKLTCYSRSSPKKTIYRVITLREAEYLNFIKTKNMVMYGEVLRKLKQQRSDLQGKIIDGFETTMFIRNGLEVKASAPNAVNGSIRLC</sequence>
<protein>
    <recommendedName>
        <fullName evidence="9">Innexin</fullName>
    </recommendedName>
</protein>
<feature type="transmembrane region" description="Helical" evidence="9">
    <location>
        <begin position="301"/>
        <end position="327"/>
    </location>
</feature>
<evidence type="ECO:0000256" key="7">
    <source>
        <dbReference type="ARBA" id="ARBA00023136"/>
    </source>
</evidence>
<dbReference type="GO" id="GO:0005886">
    <property type="term" value="C:plasma membrane"/>
    <property type="evidence" value="ECO:0007669"/>
    <property type="project" value="UniProtKB-SubCell"/>
</dbReference>
<dbReference type="Proteomes" id="UP000594262">
    <property type="component" value="Unplaced"/>
</dbReference>
<comment type="similarity">
    <text evidence="9">Belongs to the pannexin family.</text>
</comment>
<name>A0A7M5XBN0_9CNID</name>
<dbReference type="PANTHER" id="PTHR11893">
    <property type="entry name" value="INNEXIN"/>
    <property type="match status" value="1"/>
</dbReference>
<accession>A0A7M5XBN0</accession>
<gene>
    <name evidence="9" type="primary">inx</name>
</gene>
<evidence type="ECO:0000256" key="6">
    <source>
        <dbReference type="ARBA" id="ARBA00023065"/>
    </source>
</evidence>
<keyword evidence="2 9" id="KW-0813">Transport</keyword>
<evidence type="ECO:0000256" key="2">
    <source>
        <dbReference type="ARBA" id="ARBA00022448"/>
    </source>
</evidence>
<proteinExistence type="inferred from homology"/>
<feature type="transmembrane region" description="Helical" evidence="9">
    <location>
        <begin position="197"/>
        <end position="217"/>
    </location>
</feature>
<dbReference type="AlphaFoldDB" id="A0A7M5XBN0"/>
<dbReference type="PROSITE" id="PS51013">
    <property type="entry name" value="PANNEXIN"/>
    <property type="match status" value="1"/>
</dbReference>
<evidence type="ECO:0000256" key="8">
    <source>
        <dbReference type="ARBA" id="ARBA00023303"/>
    </source>
</evidence>
<dbReference type="PANTHER" id="PTHR11893:SF36">
    <property type="entry name" value="INNEXIN-5"/>
    <property type="match status" value="1"/>
</dbReference>
<dbReference type="Pfam" id="PF00876">
    <property type="entry name" value="Innexin"/>
    <property type="match status" value="1"/>
</dbReference>
<dbReference type="GO" id="GO:0005921">
    <property type="term" value="C:gap junction"/>
    <property type="evidence" value="ECO:0007669"/>
    <property type="project" value="UniProtKB-UniRule"/>
</dbReference>
<keyword evidence="8 9" id="KW-0407">Ion channel</keyword>
<keyword evidence="5 9" id="KW-1133">Transmembrane helix</keyword>
<dbReference type="EnsemblMetazoa" id="CLYHEMT020773.2">
    <property type="protein sequence ID" value="CLYHEMP020773.2"/>
    <property type="gene ID" value="CLYHEMG020773"/>
</dbReference>
<keyword evidence="3" id="KW-1003">Cell membrane</keyword>
<organism evidence="10 11">
    <name type="scientific">Clytia hemisphaerica</name>
    <dbReference type="NCBI Taxonomy" id="252671"/>
    <lineage>
        <taxon>Eukaryota</taxon>
        <taxon>Metazoa</taxon>
        <taxon>Cnidaria</taxon>
        <taxon>Hydrozoa</taxon>
        <taxon>Hydroidolina</taxon>
        <taxon>Leptothecata</taxon>
        <taxon>Obeliida</taxon>
        <taxon>Clytiidae</taxon>
        <taxon>Clytia</taxon>
    </lineage>
</organism>
<keyword evidence="11" id="KW-1185">Reference proteome</keyword>
<evidence type="ECO:0000256" key="1">
    <source>
        <dbReference type="ARBA" id="ARBA00004651"/>
    </source>
</evidence>
<feature type="transmembrane region" description="Helical" evidence="9">
    <location>
        <begin position="135"/>
        <end position="154"/>
    </location>
</feature>
<keyword evidence="6 9" id="KW-0406">Ion transport</keyword>
<evidence type="ECO:0000256" key="3">
    <source>
        <dbReference type="ARBA" id="ARBA00022475"/>
    </source>
</evidence>